<dbReference type="GO" id="GO:0015421">
    <property type="term" value="F:ABC-type oligopeptide transporter activity"/>
    <property type="evidence" value="ECO:0007669"/>
    <property type="project" value="TreeGrafter"/>
</dbReference>
<dbReference type="AlphaFoldDB" id="A0A2P2MWX4"/>
<dbReference type="InterPro" id="IPR027417">
    <property type="entry name" value="P-loop_NTPase"/>
</dbReference>
<dbReference type="PANTHER" id="PTHR43394">
    <property type="entry name" value="ATP-DEPENDENT PERMEASE MDL1, MITOCHONDRIAL"/>
    <property type="match status" value="1"/>
</dbReference>
<protein>
    <submittedName>
        <fullName evidence="1">Multidrug resistance protein 1 2</fullName>
    </submittedName>
</protein>
<organism evidence="1">
    <name type="scientific">Rhizophora mucronata</name>
    <name type="common">Asiatic mangrove</name>
    <dbReference type="NCBI Taxonomy" id="61149"/>
    <lineage>
        <taxon>Eukaryota</taxon>
        <taxon>Viridiplantae</taxon>
        <taxon>Streptophyta</taxon>
        <taxon>Embryophyta</taxon>
        <taxon>Tracheophyta</taxon>
        <taxon>Spermatophyta</taxon>
        <taxon>Magnoliopsida</taxon>
        <taxon>eudicotyledons</taxon>
        <taxon>Gunneridae</taxon>
        <taxon>Pentapetalae</taxon>
        <taxon>rosids</taxon>
        <taxon>fabids</taxon>
        <taxon>Malpighiales</taxon>
        <taxon>Rhizophoraceae</taxon>
        <taxon>Rhizophora</taxon>
    </lineage>
</organism>
<dbReference type="SUPFAM" id="SSF52540">
    <property type="entry name" value="P-loop containing nucleoside triphosphate hydrolases"/>
    <property type="match status" value="1"/>
</dbReference>
<dbReference type="GO" id="GO:0090374">
    <property type="term" value="P:oligopeptide export from mitochondrion"/>
    <property type="evidence" value="ECO:0007669"/>
    <property type="project" value="TreeGrafter"/>
</dbReference>
<sequence length="50" mass="5520">MLFNETIRTNIDYRKKGDVNEDKIAAAAEASNAHNFMSSLPQGYDTSVGK</sequence>
<accession>A0A2P2MWX4</accession>
<evidence type="ECO:0000313" key="1">
    <source>
        <dbReference type="EMBL" id="MBX34712.1"/>
    </source>
</evidence>
<dbReference type="GO" id="GO:0005743">
    <property type="term" value="C:mitochondrial inner membrane"/>
    <property type="evidence" value="ECO:0007669"/>
    <property type="project" value="TreeGrafter"/>
</dbReference>
<dbReference type="PANTHER" id="PTHR43394:SF18">
    <property type="entry name" value="ABC TRANSPORTER B FAMILY MEMBER 11-LIKE"/>
    <property type="match status" value="1"/>
</dbReference>
<dbReference type="EMBL" id="GGEC01054228">
    <property type="protein sequence ID" value="MBX34712.1"/>
    <property type="molecule type" value="Transcribed_RNA"/>
</dbReference>
<reference evidence="1" key="1">
    <citation type="submission" date="2018-02" db="EMBL/GenBank/DDBJ databases">
        <title>Rhizophora mucronata_Transcriptome.</title>
        <authorList>
            <person name="Meera S.P."/>
            <person name="Sreeshan A."/>
            <person name="Augustine A."/>
        </authorList>
    </citation>
    <scope>NUCLEOTIDE SEQUENCE</scope>
    <source>
        <tissue evidence="1">Leaf</tissue>
    </source>
</reference>
<dbReference type="InterPro" id="IPR039421">
    <property type="entry name" value="Type_1_exporter"/>
</dbReference>
<proteinExistence type="predicted"/>
<dbReference type="Gene3D" id="3.40.50.300">
    <property type="entry name" value="P-loop containing nucleotide triphosphate hydrolases"/>
    <property type="match status" value="1"/>
</dbReference>
<name>A0A2P2MWX4_RHIMU</name>